<proteinExistence type="predicted"/>
<protein>
    <submittedName>
        <fullName evidence="1">Vitelline membrane outer layer 1-like protein</fullName>
    </submittedName>
</protein>
<evidence type="ECO:0000313" key="2">
    <source>
        <dbReference type="Proteomes" id="UP000283509"/>
    </source>
</evidence>
<reference evidence="1 2" key="2">
    <citation type="submission" date="2019-01" db="EMBL/GenBank/DDBJ databases">
        <title>The decoding of complex shrimp genome reveals the adaptation for benthos swimmer, frequently molting mechanism and breeding impact on genome.</title>
        <authorList>
            <person name="Sun Y."/>
            <person name="Gao Y."/>
            <person name="Yu Y."/>
        </authorList>
    </citation>
    <scope>NUCLEOTIDE SEQUENCE [LARGE SCALE GENOMIC DNA]</scope>
    <source>
        <tissue evidence="1">Muscle</tissue>
    </source>
</reference>
<dbReference type="InterPro" id="IPR036706">
    <property type="entry name" value="VOMI_sf"/>
</dbReference>
<dbReference type="InterPro" id="IPR005515">
    <property type="entry name" value="VOMI"/>
</dbReference>
<dbReference type="Pfam" id="PF03762">
    <property type="entry name" value="VOMI"/>
    <property type="match status" value="1"/>
</dbReference>
<dbReference type="Proteomes" id="UP000283509">
    <property type="component" value="Unassembled WGS sequence"/>
</dbReference>
<dbReference type="EMBL" id="QCYY01000712">
    <property type="protein sequence ID" value="ROT83243.1"/>
    <property type="molecule type" value="Genomic_DNA"/>
</dbReference>
<organism evidence="1 2">
    <name type="scientific">Penaeus vannamei</name>
    <name type="common">Whiteleg shrimp</name>
    <name type="synonym">Litopenaeus vannamei</name>
    <dbReference type="NCBI Taxonomy" id="6689"/>
    <lineage>
        <taxon>Eukaryota</taxon>
        <taxon>Metazoa</taxon>
        <taxon>Ecdysozoa</taxon>
        <taxon>Arthropoda</taxon>
        <taxon>Crustacea</taxon>
        <taxon>Multicrustacea</taxon>
        <taxon>Malacostraca</taxon>
        <taxon>Eumalacostraca</taxon>
        <taxon>Eucarida</taxon>
        <taxon>Decapoda</taxon>
        <taxon>Dendrobranchiata</taxon>
        <taxon>Penaeoidea</taxon>
        <taxon>Penaeidae</taxon>
        <taxon>Penaeus</taxon>
    </lineage>
</organism>
<reference evidence="1 2" key="1">
    <citation type="submission" date="2018-04" db="EMBL/GenBank/DDBJ databases">
        <authorList>
            <person name="Zhang X."/>
            <person name="Yuan J."/>
            <person name="Li F."/>
            <person name="Xiang J."/>
        </authorList>
    </citation>
    <scope>NUCLEOTIDE SEQUENCE [LARGE SCALE GENOMIC DNA]</scope>
    <source>
        <tissue evidence="1">Muscle</tissue>
    </source>
</reference>
<accession>A0A423U3F1</accession>
<name>A0A423U3F1_PENVA</name>
<comment type="caution">
    <text evidence="1">The sequence shown here is derived from an EMBL/GenBank/DDBJ whole genome shotgun (WGS) entry which is preliminary data.</text>
</comment>
<keyword evidence="2" id="KW-1185">Reference proteome</keyword>
<gene>
    <name evidence="1" type="ORF">C7M84_023579</name>
</gene>
<sequence length="137" mass="15427">MAHPFPPQECAPARWGITWWAFRATWWTRRATSGTISEWTTCAWSVTTATSWTRPLRRAQCPESGRLAEVRRVDGREVEAVHLKVNRGEIRDHGDWGSWARCSPGGTLCGLQTRVEHDDVLNDDAGLCDVVAFCCTI</sequence>
<dbReference type="Gene3D" id="2.100.10.20">
    <property type="entry name" value="Vitelline membrane outer layer protein I (VOMI)"/>
    <property type="match status" value="1"/>
</dbReference>
<dbReference type="SUPFAM" id="SSF51092">
    <property type="entry name" value="Vitelline membrane outer protein-I (VMO-I)"/>
    <property type="match status" value="1"/>
</dbReference>
<dbReference type="AlphaFoldDB" id="A0A423U3F1"/>
<evidence type="ECO:0000313" key="1">
    <source>
        <dbReference type="EMBL" id="ROT83243.1"/>
    </source>
</evidence>